<keyword evidence="2" id="KW-1185">Reference proteome</keyword>
<dbReference type="EMBL" id="KQ435721">
    <property type="protein sequence ID" value="KOX78526.1"/>
    <property type="molecule type" value="Genomic_DNA"/>
</dbReference>
<accession>A0A0M9A8B3</accession>
<reference evidence="1 2" key="1">
    <citation type="submission" date="2015-07" db="EMBL/GenBank/DDBJ databases">
        <title>The genome of Melipona quadrifasciata.</title>
        <authorList>
            <person name="Pan H."/>
            <person name="Kapheim K."/>
        </authorList>
    </citation>
    <scope>NUCLEOTIDE SEQUENCE [LARGE SCALE GENOMIC DNA]</scope>
    <source>
        <strain evidence="1">0111107301</strain>
        <tissue evidence="1">Whole body</tissue>
    </source>
</reference>
<name>A0A0M9A8B3_9HYME</name>
<dbReference type="Proteomes" id="UP000053105">
    <property type="component" value="Unassembled WGS sequence"/>
</dbReference>
<protein>
    <submittedName>
        <fullName evidence="1">Uncharacterized protein</fullName>
    </submittedName>
</protein>
<gene>
    <name evidence="1" type="ORF">WN51_10334</name>
</gene>
<organism evidence="1 2">
    <name type="scientific">Melipona quadrifasciata</name>
    <dbReference type="NCBI Taxonomy" id="166423"/>
    <lineage>
        <taxon>Eukaryota</taxon>
        <taxon>Metazoa</taxon>
        <taxon>Ecdysozoa</taxon>
        <taxon>Arthropoda</taxon>
        <taxon>Hexapoda</taxon>
        <taxon>Insecta</taxon>
        <taxon>Pterygota</taxon>
        <taxon>Neoptera</taxon>
        <taxon>Endopterygota</taxon>
        <taxon>Hymenoptera</taxon>
        <taxon>Apocrita</taxon>
        <taxon>Aculeata</taxon>
        <taxon>Apoidea</taxon>
        <taxon>Anthophila</taxon>
        <taxon>Apidae</taxon>
        <taxon>Melipona</taxon>
    </lineage>
</organism>
<evidence type="ECO:0000313" key="1">
    <source>
        <dbReference type="EMBL" id="KOX78526.1"/>
    </source>
</evidence>
<dbReference type="AlphaFoldDB" id="A0A0M9A8B3"/>
<sequence length="58" mass="6811">MSSQRNVENCFVCILISFRHGPLLLVQIIENREKRNYCYAIQATGNRFLQCLYNGMKI</sequence>
<proteinExistence type="predicted"/>
<evidence type="ECO:0000313" key="2">
    <source>
        <dbReference type="Proteomes" id="UP000053105"/>
    </source>
</evidence>